<dbReference type="GO" id="GO:0016491">
    <property type="term" value="F:oxidoreductase activity"/>
    <property type="evidence" value="ECO:0007669"/>
    <property type="project" value="UniProtKB-KW"/>
</dbReference>
<keyword evidence="6" id="KW-0560">Oxidoreductase</keyword>
<dbReference type="CDD" id="cd06183">
    <property type="entry name" value="cyt_b5_reduct_like"/>
    <property type="match status" value="1"/>
</dbReference>
<feature type="binding site" evidence="8">
    <location>
        <position position="173"/>
    </location>
    <ligand>
        <name>FAD</name>
        <dbReference type="ChEBI" id="CHEBI:57692"/>
    </ligand>
</feature>
<feature type="binding site" evidence="8">
    <location>
        <position position="219"/>
    </location>
    <ligand>
        <name>FAD</name>
        <dbReference type="ChEBI" id="CHEBI:57692"/>
    </ligand>
</feature>
<evidence type="ECO:0000259" key="10">
    <source>
        <dbReference type="PROSITE" id="PS51384"/>
    </source>
</evidence>
<evidence type="ECO:0000256" key="2">
    <source>
        <dbReference type="ARBA" id="ARBA00004370"/>
    </source>
</evidence>
<dbReference type="VEuPathDB" id="FungiDB:TRICI_001921"/>
<evidence type="ECO:0000256" key="6">
    <source>
        <dbReference type="ARBA" id="ARBA00023002"/>
    </source>
</evidence>
<dbReference type="InterPro" id="IPR001834">
    <property type="entry name" value="CBR-like"/>
</dbReference>
<dbReference type="EMBL" id="SWFS01000131">
    <property type="protein sequence ID" value="KAA8915907.1"/>
    <property type="molecule type" value="Genomic_DNA"/>
</dbReference>
<dbReference type="OrthoDB" id="432685at2759"/>
<comment type="cofactor">
    <cofactor evidence="1 8">
        <name>FAD</name>
        <dbReference type="ChEBI" id="CHEBI:57692"/>
    </cofactor>
</comment>
<feature type="region of interest" description="Disordered" evidence="9">
    <location>
        <begin position="383"/>
        <end position="437"/>
    </location>
</feature>
<comment type="caution">
    <text evidence="11">The sequence shown here is derived from an EMBL/GenBank/DDBJ whole genome shotgun (WGS) entry which is preliminary data.</text>
</comment>
<sequence>MIGRIGRSCVRGTIGRGCVSRRFTRFNSNVPNRKEEETGLKKKEGEYIPQSQYQRVTYEYPPPPGETPFKPVEASPFKKHLPLICALGGIAWALYAYKYFISDESSDESHLDPSHFVTFKLTHKEQLTDDLMVIELSPKYETFRKVLRQKGGLWNGKKLWSVEVAQPQIQVVRRYTPLPLYYMQYKDGDDTKALLRMIGSGEDEGRFSLLVKRYQDGEVSRYLCGLDLGSEVNVRGPFVGYKFPYAPIDATEPRDPMEDLPSRMLPEYPHPEGIPEPDNVAFFAGGTGIAPVLQALFSRNPPRGHVDVYYSVRDRAEIPFKRFLLFLEKTGRAKFHYYVDKENSFISEADVPAPIPKQMAAIDPKVEREIEHELKLKKAMEEIRKERQSSTENSNNEENSTATATTTNQEPPPTTITTAIDPVDGNPANGPSETGVRRKYRSILEQVADTKPQPRGPAIAVVCGPEGYVSYLAGPRGPTNREPITGLLGSKGWDTTNTHRMEA</sequence>
<dbReference type="AlphaFoldDB" id="A0A642V8K3"/>
<keyword evidence="12" id="KW-1185">Reference proteome</keyword>
<dbReference type="Gene3D" id="2.40.30.10">
    <property type="entry name" value="Translation factors"/>
    <property type="match status" value="1"/>
</dbReference>
<evidence type="ECO:0000256" key="1">
    <source>
        <dbReference type="ARBA" id="ARBA00001974"/>
    </source>
</evidence>
<dbReference type="PANTHER" id="PTHR19370">
    <property type="entry name" value="NADH-CYTOCHROME B5 REDUCTASE"/>
    <property type="match status" value="1"/>
</dbReference>
<comment type="similarity">
    <text evidence="3">Belongs to the flavoprotein pyridine nucleotide cytochrome reductase family.</text>
</comment>
<reference evidence="11" key="1">
    <citation type="journal article" date="2019" name="G3 (Bethesda)">
        <title>Genome Assemblies of Two Rare Opportunistic Yeast Pathogens: Diutina rugosa (syn. Candida rugosa) and Trichomonascus ciferrii (syn. Candida ciferrii).</title>
        <authorList>
            <person name="Mixao V."/>
            <person name="Saus E."/>
            <person name="Hansen A.P."/>
            <person name="Lass-Florl C."/>
            <person name="Gabaldon T."/>
        </authorList>
    </citation>
    <scope>NUCLEOTIDE SEQUENCE</scope>
    <source>
        <strain evidence="11">CBS 4856</strain>
    </source>
</reference>
<feature type="binding site" evidence="8">
    <location>
        <position position="210"/>
    </location>
    <ligand>
        <name>FAD</name>
        <dbReference type="ChEBI" id="CHEBI:57692"/>
    </ligand>
</feature>
<feature type="binding site" evidence="8">
    <location>
        <position position="220"/>
    </location>
    <ligand>
        <name>FAD</name>
        <dbReference type="ChEBI" id="CHEBI:57692"/>
    </ligand>
</feature>
<dbReference type="Gene3D" id="3.40.50.80">
    <property type="entry name" value="Nucleotide-binding domain of ferredoxin-NADP reductase (FNR) module"/>
    <property type="match status" value="1"/>
</dbReference>
<proteinExistence type="inferred from homology"/>
<evidence type="ECO:0000256" key="5">
    <source>
        <dbReference type="ARBA" id="ARBA00022827"/>
    </source>
</evidence>
<dbReference type="InterPro" id="IPR008333">
    <property type="entry name" value="Cbr1-like_FAD-bd_dom"/>
</dbReference>
<gene>
    <name evidence="11" type="ORF">TRICI_001921</name>
</gene>
<accession>A0A642V8K3</accession>
<feature type="region of interest" description="Disordered" evidence="9">
    <location>
        <begin position="480"/>
        <end position="503"/>
    </location>
</feature>
<dbReference type="InterPro" id="IPR017938">
    <property type="entry name" value="Riboflavin_synthase-like_b-brl"/>
</dbReference>
<dbReference type="InterPro" id="IPR039261">
    <property type="entry name" value="FNR_nucleotide-bd"/>
</dbReference>
<dbReference type="SUPFAM" id="SSF63380">
    <property type="entry name" value="Riboflavin synthase domain-like"/>
    <property type="match status" value="1"/>
</dbReference>
<feature type="compositionally biased region" description="Low complexity" evidence="9">
    <location>
        <begin position="390"/>
        <end position="422"/>
    </location>
</feature>
<evidence type="ECO:0000256" key="9">
    <source>
        <dbReference type="SAM" id="MobiDB-lite"/>
    </source>
</evidence>
<dbReference type="InterPro" id="IPR017927">
    <property type="entry name" value="FAD-bd_FR_type"/>
</dbReference>
<feature type="binding site" evidence="8">
    <location>
        <position position="175"/>
    </location>
    <ligand>
        <name>FAD</name>
        <dbReference type="ChEBI" id="CHEBI:57692"/>
    </ligand>
</feature>
<evidence type="ECO:0000256" key="3">
    <source>
        <dbReference type="ARBA" id="ARBA00006105"/>
    </source>
</evidence>
<evidence type="ECO:0000256" key="4">
    <source>
        <dbReference type="ARBA" id="ARBA00022630"/>
    </source>
</evidence>
<evidence type="ECO:0000313" key="11">
    <source>
        <dbReference type="EMBL" id="KAA8915907.1"/>
    </source>
</evidence>
<feature type="domain" description="FAD-binding FR-type" evidence="10">
    <location>
        <begin position="114"/>
        <end position="244"/>
    </location>
</feature>
<dbReference type="GO" id="GO:0005739">
    <property type="term" value="C:mitochondrion"/>
    <property type="evidence" value="ECO:0007669"/>
    <property type="project" value="TreeGrafter"/>
</dbReference>
<dbReference type="Pfam" id="PF00970">
    <property type="entry name" value="FAD_binding_6"/>
    <property type="match status" value="1"/>
</dbReference>
<dbReference type="Proteomes" id="UP000761534">
    <property type="component" value="Unassembled WGS sequence"/>
</dbReference>
<dbReference type="GO" id="GO:0016020">
    <property type="term" value="C:membrane"/>
    <property type="evidence" value="ECO:0007669"/>
    <property type="project" value="UniProtKB-SubCell"/>
</dbReference>
<name>A0A642V8K3_9ASCO</name>
<evidence type="ECO:0000256" key="8">
    <source>
        <dbReference type="PIRSR" id="PIRSR601834-1"/>
    </source>
</evidence>
<evidence type="ECO:0000313" key="12">
    <source>
        <dbReference type="Proteomes" id="UP000761534"/>
    </source>
</evidence>
<keyword evidence="4 8" id="KW-0285">Flavoprotein</keyword>
<keyword evidence="7" id="KW-0472">Membrane</keyword>
<evidence type="ECO:0000256" key="7">
    <source>
        <dbReference type="ARBA" id="ARBA00023136"/>
    </source>
</evidence>
<dbReference type="PROSITE" id="PS51384">
    <property type="entry name" value="FAD_FR"/>
    <property type="match status" value="1"/>
</dbReference>
<dbReference type="SUPFAM" id="SSF52343">
    <property type="entry name" value="Ferredoxin reductase-like, C-terminal NADP-linked domain"/>
    <property type="match status" value="1"/>
</dbReference>
<protein>
    <recommendedName>
        <fullName evidence="10">FAD-binding FR-type domain-containing protein</fullName>
    </recommendedName>
</protein>
<keyword evidence="5 8" id="KW-0274">FAD</keyword>
<feature type="binding site" evidence="8">
    <location>
        <position position="212"/>
    </location>
    <ligand>
        <name>FAD</name>
        <dbReference type="ChEBI" id="CHEBI:57692"/>
    </ligand>
</feature>
<organism evidence="11 12">
    <name type="scientific">Trichomonascus ciferrii</name>
    <dbReference type="NCBI Taxonomy" id="44093"/>
    <lineage>
        <taxon>Eukaryota</taxon>
        <taxon>Fungi</taxon>
        <taxon>Dikarya</taxon>
        <taxon>Ascomycota</taxon>
        <taxon>Saccharomycotina</taxon>
        <taxon>Dipodascomycetes</taxon>
        <taxon>Dipodascales</taxon>
        <taxon>Trichomonascaceae</taxon>
        <taxon>Trichomonascus</taxon>
        <taxon>Trichomonascus ciferrii complex</taxon>
    </lineage>
</organism>
<dbReference type="PANTHER" id="PTHR19370:SF189">
    <property type="entry name" value="CYTOCHROME C MITOCHONDRIAL IMPORT FACTOR CYC2"/>
    <property type="match status" value="1"/>
</dbReference>
<comment type="subcellular location">
    <subcellularLocation>
        <location evidence="2">Membrane</location>
    </subcellularLocation>
</comment>